<dbReference type="AlphaFoldDB" id="A0A6A6VIG0"/>
<organism evidence="2 3">
    <name type="scientific">Sporormia fimetaria CBS 119925</name>
    <dbReference type="NCBI Taxonomy" id="1340428"/>
    <lineage>
        <taxon>Eukaryota</taxon>
        <taxon>Fungi</taxon>
        <taxon>Dikarya</taxon>
        <taxon>Ascomycota</taxon>
        <taxon>Pezizomycotina</taxon>
        <taxon>Dothideomycetes</taxon>
        <taxon>Pleosporomycetidae</taxon>
        <taxon>Pleosporales</taxon>
        <taxon>Sporormiaceae</taxon>
        <taxon>Sporormia</taxon>
    </lineage>
</organism>
<dbReference type="EMBL" id="MU006565">
    <property type="protein sequence ID" value="KAF2749933.1"/>
    <property type="molecule type" value="Genomic_DNA"/>
</dbReference>
<evidence type="ECO:0000313" key="3">
    <source>
        <dbReference type="Proteomes" id="UP000799440"/>
    </source>
</evidence>
<feature type="compositionally biased region" description="Low complexity" evidence="1">
    <location>
        <begin position="108"/>
        <end position="117"/>
    </location>
</feature>
<feature type="region of interest" description="Disordered" evidence="1">
    <location>
        <begin position="1"/>
        <end position="31"/>
    </location>
</feature>
<sequence>MRGCWPPARPGDRSTTSARDVSHPVEDVDDGHSAAVPLSLSIGRVALGGRVGGWARHSQWAAANPTQRCLGGTNSRESPLAPSLMSTQLRSPEAVDLWPLSPGPDAHSQTQRRQSSSRGRRRAAQFPGAATNISACGGTSVVEVEAGCFAALGAASQPSWQPDPGVAVRLAHPPRVSIRLPAPSCNTMGFVGRLEGHG</sequence>
<feature type="compositionally biased region" description="Basic and acidic residues" evidence="1">
    <location>
        <begin position="20"/>
        <end position="31"/>
    </location>
</feature>
<feature type="region of interest" description="Disordered" evidence="1">
    <location>
        <begin position="62"/>
        <end position="127"/>
    </location>
</feature>
<evidence type="ECO:0000313" key="2">
    <source>
        <dbReference type="EMBL" id="KAF2749933.1"/>
    </source>
</evidence>
<proteinExistence type="predicted"/>
<protein>
    <submittedName>
        <fullName evidence="2">Uncharacterized protein</fullName>
    </submittedName>
</protein>
<feature type="compositionally biased region" description="Polar residues" evidence="1">
    <location>
        <begin position="64"/>
        <end position="77"/>
    </location>
</feature>
<dbReference type="Proteomes" id="UP000799440">
    <property type="component" value="Unassembled WGS sequence"/>
</dbReference>
<keyword evidence="3" id="KW-1185">Reference proteome</keyword>
<reference evidence="2" key="1">
    <citation type="journal article" date="2020" name="Stud. Mycol.">
        <title>101 Dothideomycetes genomes: a test case for predicting lifestyles and emergence of pathogens.</title>
        <authorList>
            <person name="Haridas S."/>
            <person name="Albert R."/>
            <person name="Binder M."/>
            <person name="Bloem J."/>
            <person name="Labutti K."/>
            <person name="Salamov A."/>
            <person name="Andreopoulos B."/>
            <person name="Baker S."/>
            <person name="Barry K."/>
            <person name="Bills G."/>
            <person name="Bluhm B."/>
            <person name="Cannon C."/>
            <person name="Castanera R."/>
            <person name="Culley D."/>
            <person name="Daum C."/>
            <person name="Ezra D."/>
            <person name="Gonzalez J."/>
            <person name="Henrissat B."/>
            <person name="Kuo A."/>
            <person name="Liang C."/>
            <person name="Lipzen A."/>
            <person name="Lutzoni F."/>
            <person name="Magnuson J."/>
            <person name="Mondo S."/>
            <person name="Nolan M."/>
            <person name="Ohm R."/>
            <person name="Pangilinan J."/>
            <person name="Park H.-J."/>
            <person name="Ramirez L."/>
            <person name="Alfaro M."/>
            <person name="Sun H."/>
            <person name="Tritt A."/>
            <person name="Yoshinaga Y."/>
            <person name="Zwiers L.-H."/>
            <person name="Turgeon B."/>
            <person name="Goodwin S."/>
            <person name="Spatafora J."/>
            <person name="Crous P."/>
            <person name="Grigoriev I."/>
        </authorList>
    </citation>
    <scope>NUCLEOTIDE SEQUENCE</scope>
    <source>
        <strain evidence="2">CBS 119925</strain>
    </source>
</reference>
<name>A0A6A6VIG0_9PLEO</name>
<accession>A0A6A6VIG0</accession>
<gene>
    <name evidence="2" type="ORF">M011DRAFT_456659</name>
</gene>
<evidence type="ECO:0000256" key="1">
    <source>
        <dbReference type="SAM" id="MobiDB-lite"/>
    </source>
</evidence>